<keyword evidence="2" id="KW-0285">Flavoprotein</keyword>
<keyword evidence="5" id="KW-0503">Monooxygenase</keyword>
<sequence>MTSSPTVLIIGCGVAGPVLAVLLQQRGYAPIVFEKVGVLGEAGASLLLQPNGMKVLGMLGVAEGLEEEFRPLAGYWHGTAQGQTLADSELASGFKERYGYSAVGIRRSELNLRLKKLLLDREIEVREGWELLTIQESGDFVTATFSNGRSATGSFLVGCDGIKAATRRVILQMNSDSIEGPPVFTGLTQTAGISPTPSTLENRGGKMCNWYGEGIHVIAYPISKTHVSWAVTLPDSNKQPETWRLSTAEELESRRSELLACLGGFEPAVLQLTRDAERIIKYGLFDREELTAEQWHSKRCVLVGDAAHPTSPHIGQGANQALEDCYHLSRLLPDLQLGLGAEERDSALRGVDLSAVFRTFAEKRQPRTSMLVRDARRQGELRVVTDGPAKCRERDGRIAAAWENTAAMMDNFDRLLQEPF</sequence>
<protein>
    <submittedName>
        <fullName evidence="7">FAD/NAD(P)-binding domain-containing protein</fullName>
    </submittedName>
</protein>
<gene>
    <name evidence="7" type="ORF">BO97DRAFT_464650</name>
</gene>
<keyword evidence="8" id="KW-1185">Reference proteome</keyword>
<comment type="similarity">
    <text evidence="1">Belongs to the paxM FAD-dependent monooxygenase family.</text>
</comment>
<proteinExistence type="inferred from homology"/>
<keyword evidence="4" id="KW-0560">Oxidoreductase</keyword>
<dbReference type="InterPro" id="IPR050493">
    <property type="entry name" value="FAD-dep_Monooxygenase_BioMet"/>
</dbReference>
<dbReference type="Gene3D" id="3.50.50.60">
    <property type="entry name" value="FAD/NAD(P)-binding domain"/>
    <property type="match status" value="1"/>
</dbReference>
<name>A0A395HHP4_ASPHC</name>
<dbReference type="RefSeq" id="XP_025546300.1">
    <property type="nucleotide sequence ID" value="XM_025699508.1"/>
</dbReference>
<dbReference type="InterPro" id="IPR002938">
    <property type="entry name" value="FAD-bd"/>
</dbReference>
<feature type="domain" description="FAD-binding" evidence="6">
    <location>
        <begin position="6"/>
        <end position="332"/>
    </location>
</feature>
<evidence type="ECO:0000256" key="3">
    <source>
        <dbReference type="ARBA" id="ARBA00022827"/>
    </source>
</evidence>
<dbReference type="GO" id="GO:0004497">
    <property type="term" value="F:monooxygenase activity"/>
    <property type="evidence" value="ECO:0007669"/>
    <property type="project" value="UniProtKB-KW"/>
</dbReference>
<dbReference type="Pfam" id="PF01494">
    <property type="entry name" value="FAD_binding_3"/>
    <property type="match status" value="1"/>
</dbReference>
<dbReference type="PANTHER" id="PTHR13789">
    <property type="entry name" value="MONOOXYGENASE"/>
    <property type="match status" value="1"/>
</dbReference>
<dbReference type="OrthoDB" id="10029326at2759"/>
<dbReference type="SUPFAM" id="SSF51905">
    <property type="entry name" value="FAD/NAD(P)-binding domain"/>
    <property type="match status" value="1"/>
</dbReference>
<dbReference type="PANTHER" id="PTHR13789:SF309">
    <property type="entry name" value="PUTATIVE (AFU_ORTHOLOGUE AFUA_6G14510)-RELATED"/>
    <property type="match status" value="1"/>
</dbReference>
<dbReference type="GO" id="GO:0071949">
    <property type="term" value="F:FAD binding"/>
    <property type="evidence" value="ECO:0007669"/>
    <property type="project" value="InterPro"/>
</dbReference>
<dbReference type="InterPro" id="IPR036188">
    <property type="entry name" value="FAD/NAD-bd_sf"/>
</dbReference>
<evidence type="ECO:0000313" key="8">
    <source>
        <dbReference type="Proteomes" id="UP000248961"/>
    </source>
</evidence>
<dbReference type="VEuPathDB" id="FungiDB:BO97DRAFT_464650"/>
<dbReference type="EMBL" id="KZ824339">
    <property type="protein sequence ID" value="RAL07146.1"/>
    <property type="molecule type" value="Genomic_DNA"/>
</dbReference>
<dbReference type="STRING" id="1450537.A0A395HHP4"/>
<evidence type="ECO:0000256" key="1">
    <source>
        <dbReference type="ARBA" id="ARBA00007992"/>
    </source>
</evidence>
<accession>A0A395HHP4</accession>
<evidence type="ECO:0000259" key="6">
    <source>
        <dbReference type="Pfam" id="PF01494"/>
    </source>
</evidence>
<dbReference type="PRINTS" id="PR00420">
    <property type="entry name" value="RNGMNOXGNASE"/>
</dbReference>
<evidence type="ECO:0000256" key="4">
    <source>
        <dbReference type="ARBA" id="ARBA00023002"/>
    </source>
</evidence>
<dbReference type="GeneID" id="37203797"/>
<reference evidence="7 8" key="1">
    <citation type="submission" date="2018-02" db="EMBL/GenBank/DDBJ databases">
        <title>The genomes of Aspergillus section Nigri reveals drivers in fungal speciation.</title>
        <authorList>
            <consortium name="DOE Joint Genome Institute"/>
            <person name="Vesth T.C."/>
            <person name="Nybo J."/>
            <person name="Theobald S."/>
            <person name="Brandl J."/>
            <person name="Frisvad J.C."/>
            <person name="Nielsen K.F."/>
            <person name="Lyhne E.K."/>
            <person name="Kogle M.E."/>
            <person name="Kuo A."/>
            <person name="Riley R."/>
            <person name="Clum A."/>
            <person name="Nolan M."/>
            <person name="Lipzen A."/>
            <person name="Salamov A."/>
            <person name="Henrissat B."/>
            <person name="Wiebenga A."/>
            <person name="De vries R.P."/>
            <person name="Grigoriev I.V."/>
            <person name="Mortensen U.H."/>
            <person name="Andersen M.R."/>
            <person name="Baker S.E."/>
        </authorList>
    </citation>
    <scope>NUCLEOTIDE SEQUENCE [LARGE SCALE GENOMIC DNA]</scope>
    <source>
        <strain evidence="7 8">CBS 101889</strain>
    </source>
</reference>
<evidence type="ECO:0000256" key="2">
    <source>
        <dbReference type="ARBA" id="ARBA00022630"/>
    </source>
</evidence>
<dbReference type="AlphaFoldDB" id="A0A395HHP4"/>
<keyword evidence="3" id="KW-0274">FAD</keyword>
<dbReference type="Proteomes" id="UP000248961">
    <property type="component" value="Unassembled WGS sequence"/>
</dbReference>
<evidence type="ECO:0000313" key="7">
    <source>
        <dbReference type="EMBL" id="RAL07146.1"/>
    </source>
</evidence>
<organism evidence="7 8">
    <name type="scientific">Aspergillus homomorphus (strain CBS 101889)</name>
    <dbReference type="NCBI Taxonomy" id="1450537"/>
    <lineage>
        <taxon>Eukaryota</taxon>
        <taxon>Fungi</taxon>
        <taxon>Dikarya</taxon>
        <taxon>Ascomycota</taxon>
        <taxon>Pezizomycotina</taxon>
        <taxon>Eurotiomycetes</taxon>
        <taxon>Eurotiomycetidae</taxon>
        <taxon>Eurotiales</taxon>
        <taxon>Aspergillaceae</taxon>
        <taxon>Aspergillus</taxon>
        <taxon>Aspergillus subgen. Circumdati</taxon>
    </lineage>
</organism>
<evidence type="ECO:0000256" key="5">
    <source>
        <dbReference type="ARBA" id="ARBA00023033"/>
    </source>
</evidence>